<gene>
    <name evidence="2" type="ORF">EGT74_16900</name>
</gene>
<reference evidence="2 3" key="1">
    <citation type="submission" date="2018-11" db="EMBL/GenBank/DDBJ databases">
        <title>Chitinophaga lutea sp.nov., isolate from arsenic contaminated soil.</title>
        <authorList>
            <person name="Zong Y."/>
        </authorList>
    </citation>
    <scope>NUCLEOTIDE SEQUENCE [LARGE SCALE GENOMIC DNA]</scope>
    <source>
        <strain evidence="2 3">ZY74</strain>
    </source>
</reference>
<keyword evidence="3" id="KW-1185">Reference proteome</keyword>
<evidence type="ECO:0008006" key="4">
    <source>
        <dbReference type="Google" id="ProtNLM"/>
    </source>
</evidence>
<comment type="caution">
    <text evidence="2">The sequence shown here is derived from an EMBL/GenBank/DDBJ whole genome shotgun (WGS) entry which is preliminary data.</text>
</comment>
<feature type="chain" id="PRO_5017971396" description="DUF4369 domain-containing protein" evidence="1">
    <location>
        <begin position="20"/>
        <end position="297"/>
    </location>
</feature>
<organism evidence="2 3">
    <name type="scientific">Chitinophaga lutea</name>
    <dbReference type="NCBI Taxonomy" id="2488634"/>
    <lineage>
        <taxon>Bacteria</taxon>
        <taxon>Pseudomonadati</taxon>
        <taxon>Bacteroidota</taxon>
        <taxon>Chitinophagia</taxon>
        <taxon>Chitinophagales</taxon>
        <taxon>Chitinophagaceae</taxon>
        <taxon>Chitinophaga</taxon>
    </lineage>
</organism>
<dbReference type="Proteomes" id="UP000278351">
    <property type="component" value="Unassembled WGS sequence"/>
</dbReference>
<dbReference type="EMBL" id="RPDH01000002">
    <property type="protein sequence ID" value="RPE08714.1"/>
    <property type="molecule type" value="Genomic_DNA"/>
</dbReference>
<evidence type="ECO:0000313" key="2">
    <source>
        <dbReference type="EMBL" id="RPE08714.1"/>
    </source>
</evidence>
<evidence type="ECO:0000313" key="3">
    <source>
        <dbReference type="Proteomes" id="UP000278351"/>
    </source>
</evidence>
<dbReference type="OrthoDB" id="669837at2"/>
<feature type="signal peptide" evidence="1">
    <location>
        <begin position="1"/>
        <end position="19"/>
    </location>
</feature>
<protein>
    <recommendedName>
        <fullName evidence="4">DUF4369 domain-containing protein</fullName>
    </recommendedName>
</protein>
<proteinExistence type="predicted"/>
<name>A0A3N4QAE8_9BACT</name>
<evidence type="ECO:0000256" key="1">
    <source>
        <dbReference type="SAM" id="SignalP"/>
    </source>
</evidence>
<keyword evidence="1" id="KW-0732">Signal</keyword>
<dbReference type="RefSeq" id="WP_123847709.1">
    <property type="nucleotide sequence ID" value="NZ_RPDH01000002.1"/>
</dbReference>
<accession>A0A3N4QAE8</accession>
<sequence length="297" mass="34188">MKLILAALLLASTCFTASAQNNSGSRLLKYKSKTHTPIYVELNDTEAKVFYLSNHLDVAGRGYALASTDTLAKKTDGRYEKGPATIITENEKSILLLTTRKGVNRYALHTVTDMHAANNDLNNAYHCSRYFELSDKLNKTYPLYHYSFREAYGTWKTAENKEIDYVQFREWTDRRISVLRDSLTRLNDSRTATTDFLLKNIRTIDYPALKEKIQTLPAEYAYQSQYFTTVANAVAKEKPEYFLRLAEDLPESRQILFQSVDKTRPVFDRIRAVEGYAAVKKAFFDERAGMYTGFYKK</sequence>
<dbReference type="AlphaFoldDB" id="A0A3N4QAE8"/>